<dbReference type="InterPro" id="IPR056572">
    <property type="entry name" value="Zn_ribbon_PaaD"/>
</dbReference>
<feature type="compositionally biased region" description="Basic residues" evidence="1">
    <location>
        <begin position="69"/>
        <end position="92"/>
    </location>
</feature>
<dbReference type="Proteomes" id="UP000715965">
    <property type="component" value="Unassembled WGS sequence"/>
</dbReference>
<name>A0ABR9S9X2_9BURK</name>
<evidence type="ECO:0000313" key="5">
    <source>
        <dbReference type="Proteomes" id="UP000715965"/>
    </source>
</evidence>
<evidence type="ECO:0000259" key="2">
    <source>
        <dbReference type="Pfam" id="PF01883"/>
    </source>
</evidence>
<dbReference type="PANTHER" id="PTHR42831">
    <property type="entry name" value="FE-S PROTEIN MATURATION AUXILIARY FACTOR YITW"/>
    <property type="match status" value="1"/>
</dbReference>
<feature type="compositionally biased region" description="Low complexity" evidence="1">
    <location>
        <begin position="206"/>
        <end position="233"/>
    </location>
</feature>
<dbReference type="InterPro" id="IPR002744">
    <property type="entry name" value="MIP18-like"/>
</dbReference>
<comment type="caution">
    <text evidence="4">The sequence shown here is derived from an EMBL/GenBank/DDBJ whole genome shotgun (WGS) entry which is preliminary data.</text>
</comment>
<feature type="compositionally biased region" description="Basic residues" evidence="1">
    <location>
        <begin position="163"/>
        <end position="179"/>
    </location>
</feature>
<sequence>MVRPRPGAGGGHRPHQHQPGPGRPGPPALPARGGADGPRHHRGQPGLLPRSGRIPQPHAAGAAAPRPAGGHRRRRPRLRHHHHPQLPLRRLHGAAVGGLAGQPRPPAGRHRRQVPEGDALPPAPCPRLAGAPGRRHRRVAAPHAGRAGAPDALHPGVLDAGRRRARGRGERHRRGHRPAARGLGRDGRRRTRRGHARAPARHRPCAGRQAGPALGAPGLRAGGDAEPGAPAPGRDVVTRAEQAWALLEAVPDPEIPVVSIRELGILREIREADDVLEVVITPTYNGCPAMSQIEDDVKAALATAGLGARVLTQLAPAWTTDWITPAAREKLRAYGIAPPVSSAGAHALQFARRKPGGDAVPCPRCGSSNTTETSHFGSTACKALFKCLDCREPFDHFKPY</sequence>
<evidence type="ECO:0000256" key="1">
    <source>
        <dbReference type="SAM" id="MobiDB-lite"/>
    </source>
</evidence>
<feature type="domain" description="MIP18 family-like" evidence="2">
    <location>
        <begin position="241"/>
        <end position="303"/>
    </location>
</feature>
<protein>
    <submittedName>
        <fullName evidence="4">Phenylacetate-CoA oxygenase subunit PaaJ</fullName>
    </submittedName>
</protein>
<gene>
    <name evidence="4" type="primary">paaJ</name>
    <name evidence="4" type="ORF">IM725_01010</name>
</gene>
<dbReference type="EMBL" id="JADDOJ010000002">
    <property type="protein sequence ID" value="MBE7939147.1"/>
    <property type="molecule type" value="Genomic_DNA"/>
</dbReference>
<dbReference type="SUPFAM" id="SSF117916">
    <property type="entry name" value="Fe-S cluster assembly (FSCA) domain-like"/>
    <property type="match status" value="1"/>
</dbReference>
<dbReference type="InterPro" id="IPR052339">
    <property type="entry name" value="Fe-S_Maturation_MIP18"/>
</dbReference>
<dbReference type="Pfam" id="PF23451">
    <property type="entry name" value="Zn_ribbon_PaaD"/>
    <property type="match status" value="1"/>
</dbReference>
<reference evidence="4 5" key="1">
    <citation type="submission" date="2020-10" db="EMBL/GenBank/DDBJ databases">
        <title>Draft genome of Ramlibacter aquaticus LMG 30558.</title>
        <authorList>
            <person name="Props R."/>
        </authorList>
    </citation>
    <scope>NUCLEOTIDE SEQUENCE [LARGE SCALE GENOMIC DNA]</scope>
    <source>
        <strain evidence="4 5">LMG 30558</strain>
    </source>
</reference>
<feature type="domain" description="PaaD zinc beta ribbon" evidence="3">
    <location>
        <begin position="357"/>
        <end position="398"/>
    </location>
</feature>
<dbReference type="Pfam" id="PF01883">
    <property type="entry name" value="FeS_assembly_P"/>
    <property type="match status" value="1"/>
</dbReference>
<keyword evidence="5" id="KW-1185">Reference proteome</keyword>
<dbReference type="PANTHER" id="PTHR42831:SF3">
    <property type="entry name" value="1,2-PHENYLACETYL-COA EPOXIDASE, SUBUNIT D-RELATED"/>
    <property type="match status" value="1"/>
</dbReference>
<feature type="compositionally biased region" description="Basic residues" evidence="1">
    <location>
        <begin position="187"/>
        <end position="205"/>
    </location>
</feature>
<evidence type="ECO:0000259" key="3">
    <source>
        <dbReference type="Pfam" id="PF23451"/>
    </source>
</evidence>
<dbReference type="Gene3D" id="3.30.300.130">
    <property type="entry name" value="Fe-S cluster assembly (FSCA)"/>
    <property type="match status" value="1"/>
</dbReference>
<evidence type="ECO:0000313" key="4">
    <source>
        <dbReference type="EMBL" id="MBE7939147.1"/>
    </source>
</evidence>
<accession>A0ABR9S9X2</accession>
<dbReference type="InterPro" id="IPR011883">
    <property type="entry name" value="PaaD-like"/>
</dbReference>
<organism evidence="4 5">
    <name type="scientific">Ramlibacter aquaticus</name>
    <dbReference type="NCBI Taxonomy" id="2780094"/>
    <lineage>
        <taxon>Bacteria</taxon>
        <taxon>Pseudomonadati</taxon>
        <taxon>Pseudomonadota</taxon>
        <taxon>Betaproteobacteria</taxon>
        <taxon>Burkholderiales</taxon>
        <taxon>Comamonadaceae</taxon>
        <taxon>Ramlibacter</taxon>
    </lineage>
</organism>
<feature type="region of interest" description="Disordered" evidence="1">
    <location>
        <begin position="1"/>
        <end position="234"/>
    </location>
</feature>
<dbReference type="InterPro" id="IPR034904">
    <property type="entry name" value="FSCA_dom_sf"/>
</dbReference>
<dbReference type="NCBIfam" id="TIGR02159">
    <property type="entry name" value="PA_CoA_Oxy4"/>
    <property type="match status" value="1"/>
</dbReference>
<proteinExistence type="predicted"/>
<feature type="compositionally biased region" description="Low complexity" evidence="1">
    <location>
        <begin position="55"/>
        <end position="68"/>
    </location>
</feature>